<evidence type="ECO:0000256" key="1">
    <source>
        <dbReference type="SAM" id="Phobius"/>
    </source>
</evidence>
<reference evidence="2 3" key="1">
    <citation type="submission" date="2019-09" db="EMBL/GenBank/DDBJ databases">
        <authorList>
            <person name="Depoorter E."/>
        </authorList>
    </citation>
    <scope>NUCLEOTIDE SEQUENCE [LARGE SCALE GENOMIC DNA]</scope>
    <source>
        <strain evidence="2">LMG 24066</strain>
    </source>
</reference>
<dbReference type="EMBL" id="CABVPX010000005">
    <property type="protein sequence ID" value="VWB35587.1"/>
    <property type="molecule type" value="Genomic_DNA"/>
</dbReference>
<name>A0A9Q9SFE5_9BURK</name>
<proteinExistence type="predicted"/>
<comment type="caution">
    <text evidence="2">The sequence shown here is derived from an EMBL/GenBank/DDBJ whole genome shotgun (WGS) entry which is preliminary data.</text>
</comment>
<evidence type="ECO:0000313" key="2">
    <source>
        <dbReference type="EMBL" id="VWB35587.1"/>
    </source>
</evidence>
<protein>
    <submittedName>
        <fullName evidence="2">Uncharacterized protein</fullName>
    </submittedName>
</protein>
<dbReference type="RefSeq" id="WP_174991989.1">
    <property type="nucleotide sequence ID" value="NZ_CABVPX010000005.1"/>
</dbReference>
<accession>A0A9Q9SFE5</accession>
<feature type="transmembrane region" description="Helical" evidence="1">
    <location>
        <begin position="12"/>
        <end position="32"/>
    </location>
</feature>
<evidence type="ECO:0000313" key="3">
    <source>
        <dbReference type="Proteomes" id="UP000494172"/>
    </source>
</evidence>
<keyword evidence="1" id="KW-0472">Membrane</keyword>
<feature type="transmembrane region" description="Helical" evidence="1">
    <location>
        <begin position="44"/>
        <end position="61"/>
    </location>
</feature>
<dbReference type="Proteomes" id="UP000494172">
    <property type="component" value="Unassembled WGS sequence"/>
</dbReference>
<keyword evidence="1" id="KW-0812">Transmembrane</keyword>
<dbReference type="AlphaFoldDB" id="A0A9Q9SFE5"/>
<organism evidence="2 3">
    <name type="scientific">Burkholderia arboris</name>
    <dbReference type="NCBI Taxonomy" id="488730"/>
    <lineage>
        <taxon>Bacteria</taxon>
        <taxon>Pseudomonadati</taxon>
        <taxon>Pseudomonadota</taxon>
        <taxon>Betaproteobacteria</taxon>
        <taxon>Burkholderiales</taxon>
        <taxon>Burkholderiaceae</taxon>
        <taxon>Burkholderia</taxon>
        <taxon>Burkholderia cepacia complex</taxon>
    </lineage>
</organism>
<gene>
    <name evidence="2" type="ORF">BAR24066_01552</name>
</gene>
<sequence>MKFANNDNAGPLWGVIAGLILAVVGLSMGFFPKLLHSAGVLNDFVASGVAMMGIFLVVYAIHELRRQRPR</sequence>
<keyword evidence="1" id="KW-1133">Transmembrane helix</keyword>